<proteinExistence type="predicted"/>
<dbReference type="Pfam" id="PF04801">
    <property type="entry name" value="RPC5"/>
    <property type="match status" value="1"/>
</dbReference>
<organism evidence="2">
    <name type="scientific">Trichuris suis</name>
    <name type="common">pig whipworm</name>
    <dbReference type="NCBI Taxonomy" id="68888"/>
    <lineage>
        <taxon>Eukaryota</taxon>
        <taxon>Metazoa</taxon>
        <taxon>Ecdysozoa</taxon>
        <taxon>Nematoda</taxon>
        <taxon>Enoplea</taxon>
        <taxon>Dorylaimia</taxon>
        <taxon>Trichinellida</taxon>
        <taxon>Trichuridae</taxon>
        <taxon>Trichuris</taxon>
    </lineage>
</organism>
<dbReference type="GO" id="GO:0005666">
    <property type="term" value="C:RNA polymerase III complex"/>
    <property type="evidence" value="ECO:0007669"/>
    <property type="project" value="TreeGrafter"/>
</dbReference>
<evidence type="ECO:0000313" key="2">
    <source>
        <dbReference type="EMBL" id="KFD65679.1"/>
    </source>
</evidence>
<dbReference type="GO" id="GO:0042797">
    <property type="term" value="P:tRNA transcription by RNA polymerase III"/>
    <property type="evidence" value="ECO:0007669"/>
    <property type="project" value="TreeGrafter"/>
</dbReference>
<dbReference type="PANTHER" id="PTHR12069:SF0">
    <property type="entry name" value="DNA-DIRECTED RNA POLYMERASE III SUBUNIT RPC5"/>
    <property type="match status" value="1"/>
</dbReference>
<reference evidence="2" key="1">
    <citation type="journal article" date="2014" name="Nat. Genet.">
        <title>Genome and transcriptome of the porcine whipworm Trichuris suis.</title>
        <authorList>
            <person name="Jex A.R."/>
            <person name="Nejsum P."/>
            <person name="Schwarz E.M."/>
            <person name="Hu L."/>
            <person name="Young N.D."/>
            <person name="Hall R.S."/>
            <person name="Korhonen P.K."/>
            <person name="Liao S."/>
            <person name="Thamsborg S."/>
            <person name="Xia J."/>
            <person name="Xu P."/>
            <person name="Wang S."/>
            <person name="Scheerlinck J.P."/>
            <person name="Hofmann A."/>
            <person name="Sternberg P.W."/>
            <person name="Wang J."/>
            <person name="Gasser R.B."/>
        </authorList>
    </citation>
    <scope>NUCLEOTIDE SEQUENCE [LARGE SCALE GENOMIC DNA]</scope>
    <source>
        <strain evidence="2">DCEP-RM93F</strain>
    </source>
</reference>
<feature type="compositionally biased region" description="Basic and acidic residues" evidence="1">
    <location>
        <begin position="434"/>
        <end position="445"/>
    </location>
</feature>
<dbReference type="PANTHER" id="PTHR12069">
    <property type="entry name" value="DNA-DIRECTED RNA POLYMERASES III 80 KDA POLYPEPTIDE RNA POLYMERASE III SUBUNIT 5"/>
    <property type="match status" value="1"/>
</dbReference>
<sequence>MRNNNDDPVVRSIPVHFHIDPERSLHVLQFPLVSLGRREIPPTRATLYAKHHKLELHFPKVERYSELEEEPFEHRRERCLTGTPFGGLNRLFYSIGYFKRKALHVTNLGSITMMRPESSQFEAERENQSQSLLLPDAASENISGAKKGSSASKVELVRVRFARLRRKAAIFRTIFDTDSSSDDELYPLEKKWNLKIDYTDGKHLDAYLCNAGREKKRSPAESAAVASKCHIARSIGKSKHGKHKEKVFQAEKHVLSLLKANNILRFEEIRSFIPQYIDDFAVLEALEDVAVLVRGLWIKKSEYVYTANDESKEEGATSRAQLINARDFILYGYTKKPILSLREVDSSFVPLDVWRSIFVSISTMVRNKGWKLMIEADDTFAQRFPAVAGRQQMIWDSRTSHFAKCFSNVTEEGRILKIEDQVSNLSSADNTDEESARRDRPERMDQSNPTLPHTAASVVGSSHAADIPRGSSSNSVISACFKAQPLLTTSMLREALSSNTTEGGGQAEISNNDIEQCAIALGAIQLPNEKKGGEKMFAVTKFGPWPHVRLLIVEMLRDKGRFTFNVFKKACTAKLADNMPEDAELRELVQVGADISSVNVISTSICFHFQEYCTLRRGTYYVKEI</sequence>
<accession>A0A085N883</accession>
<dbReference type="EMBL" id="KL367534">
    <property type="protein sequence ID" value="KFD65679.1"/>
    <property type="molecule type" value="Genomic_DNA"/>
</dbReference>
<dbReference type="Proteomes" id="UP000030758">
    <property type="component" value="Unassembled WGS sequence"/>
</dbReference>
<feature type="region of interest" description="Disordered" evidence="1">
    <location>
        <begin position="421"/>
        <end position="473"/>
    </location>
</feature>
<protein>
    <submittedName>
        <fullName evidence="2">Uncharacterized protein</fullName>
    </submittedName>
</protein>
<name>A0A085N883_9BILA</name>
<evidence type="ECO:0000256" key="1">
    <source>
        <dbReference type="SAM" id="MobiDB-lite"/>
    </source>
</evidence>
<dbReference type="InterPro" id="IPR006886">
    <property type="entry name" value="RNA_pol_III_Rpc5"/>
</dbReference>
<gene>
    <name evidence="2" type="ORF">M514_09616</name>
</gene>
<dbReference type="AlphaFoldDB" id="A0A085N883"/>